<protein>
    <submittedName>
        <fullName evidence="2">SDR family oxidoreductase</fullName>
    </submittedName>
</protein>
<keyword evidence="3" id="KW-1185">Reference proteome</keyword>
<evidence type="ECO:0000313" key="2">
    <source>
        <dbReference type="EMBL" id="TDE99034.1"/>
    </source>
</evidence>
<dbReference type="Proteomes" id="UP000504882">
    <property type="component" value="Unassembled WGS sequence"/>
</dbReference>
<gene>
    <name evidence="2" type="ORF">EXU48_02290</name>
</gene>
<accession>A0ABY2E958</accession>
<dbReference type="InterPro" id="IPR016040">
    <property type="entry name" value="NAD(P)-bd_dom"/>
</dbReference>
<dbReference type="InterPro" id="IPR051604">
    <property type="entry name" value="Ergot_Alk_Oxidoreductase"/>
</dbReference>
<evidence type="ECO:0000259" key="1">
    <source>
        <dbReference type="Pfam" id="PF13460"/>
    </source>
</evidence>
<dbReference type="SUPFAM" id="SSF51735">
    <property type="entry name" value="NAD(P)-binding Rossmann-fold domains"/>
    <property type="match status" value="1"/>
</dbReference>
<dbReference type="PANTHER" id="PTHR43162">
    <property type="match status" value="1"/>
</dbReference>
<dbReference type="EMBL" id="SMNA01000001">
    <property type="protein sequence ID" value="TDE99034.1"/>
    <property type="molecule type" value="Genomic_DNA"/>
</dbReference>
<dbReference type="Gene3D" id="3.40.50.720">
    <property type="entry name" value="NAD(P)-binding Rossmann-like Domain"/>
    <property type="match status" value="1"/>
</dbReference>
<dbReference type="PANTHER" id="PTHR43162:SF1">
    <property type="entry name" value="PRESTALK A DIFFERENTIATION PROTEIN A"/>
    <property type="match status" value="1"/>
</dbReference>
<dbReference type="InterPro" id="IPR036291">
    <property type="entry name" value="NAD(P)-bd_dom_sf"/>
</dbReference>
<name>A0ABY2E958_9MICO</name>
<reference evidence="2 3" key="1">
    <citation type="submission" date="2019-03" db="EMBL/GenBank/DDBJ databases">
        <title>Genomic features of bacteria from cold environments.</title>
        <authorList>
            <person name="Shen L."/>
        </authorList>
    </citation>
    <scope>NUCLEOTIDE SEQUENCE [LARGE SCALE GENOMIC DNA]</scope>
    <source>
        <strain evidence="3">T3246-1</strain>
    </source>
</reference>
<feature type="domain" description="NAD(P)-binding" evidence="1">
    <location>
        <begin position="9"/>
        <end position="138"/>
    </location>
</feature>
<organism evidence="2 3">
    <name type="scientific">Occultella glacieicola</name>
    <dbReference type="NCBI Taxonomy" id="2518684"/>
    <lineage>
        <taxon>Bacteria</taxon>
        <taxon>Bacillati</taxon>
        <taxon>Actinomycetota</taxon>
        <taxon>Actinomycetes</taxon>
        <taxon>Micrococcales</taxon>
        <taxon>Ruaniaceae</taxon>
        <taxon>Occultella</taxon>
    </lineage>
</organism>
<evidence type="ECO:0000313" key="3">
    <source>
        <dbReference type="Proteomes" id="UP000504882"/>
    </source>
</evidence>
<sequence length="268" mass="27730">MTSPILVTGGTGTLGRLVLARLRAAGRDTRVLSRRPHDDGPGARYVVGDVATGAGLDAAFDGVDTVLHLAGGPKGDAAAARVVADHARRAGVGHLVAISVVGAGAVPLGYFREKDGLERAIAAAGVPWTVLRAAQFHDFVLILATSLSAVPVVPVPRMRLQSVDADEVAARLVDLALGAPAGLVPDLVGPEIYDAPDAVRAYLRARGSRRRVVSFGLPGKVGRAYREGANLNVFAGTFGEQTWADFLAERVGVAGRPGSSRAERRPAG</sequence>
<proteinExistence type="predicted"/>
<comment type="caution">
    <text evidence="2">The sequence shown here is derived from an EMBL/GenBank/DDBJ whole genome shotgun (WGS) entry which is preliminary data.</text>
</comment>
<dbReference type="Pfam" id="PF13460">
    <property type="entry name" value="NAD_binding_10"/>
    <property type="match status" value="1"/>
</dbReference>
<dbReference type="RefSeq" id="WP_133105936.1">
    <property type="nucleotide sequence ID" value="NZ_SMNA01000001.1"/>
</dbReference>